<dbReference type="InterPro" id="IPR029068">
    <property type="entry name" value="Glyas_Bleomycin-R_OHBP_Dase"/>
</dbReference>
<dbReference type="PANTHER" id="PTHR35908">
    <property type="entry name" value="HYPOTHETICAL FUSION PROTEIN"/>
    <property type="match status" value="1"/>
</dbReference>
<proteinExistence type="predicted"/>
<feature type="domain" description="VOC" evidence="1">
    <location>
        <begin position="3"/>
        <end position="126"/>
    </location>
</feature>
<dbReference type="RefSeq" id="WP_006214697.1">
    <property type="nucleotide sequence ID" value="NZ_ANHZ02000011.1"/>
</dbReference>
<evidence type="ECO:0000313" key="2">
    <source>
        <dbReference type="EMBL" id="EME36609.1"/>
    </source>
</evidence>
<dbReference type="Gene3D" id="3.10.180.10">
    <property type="entry name" value="2,3-Dihydroxybiphenyl 1,2-Dioxygenase, domain 1"/>
    <property type="match status" value="1"/>
</dbReference>
<dbReference type="PROSITE" id="PS51819">
    <property type="entry name" value="VOC"/>
    <property type="match status" value="1"/>
</dbReference>
<evidence type="ECO:0000313" key="3">
    <source>
        <dbReference type="Proteomes" id="UP000009877"/>
    </source>
</evidence>
<keyword evidence="3" id="KW-1185">Reference proteome</keyword>
<reference evidence="2 3" key="1">
    <citation type="journal article" date="2014" name="Genome Announc.">
        <title>Draft Genome Sequence of Kocuria palustris PEL.</title>
        <authorList>
            <person name="Sharma G."/>
            <person name="Khatri I."/>
            <person name="Subramanian S."/>
        </authorList>
    </citation>
    <scope>NUCLEOTIDE SEQUENCE [LARGE SCALE GENOMIC DNA]</scope>
    <source>
        <strain evidence="2 3">PEL</strain>
    </source>
</reference>
<dbReference type="EMBL" id="ANHZ02000011">
    <property type="protein sequence ID" value="EME36609.1"/>
    <property type="molecule type" value="Genomic_DNA"/>
</dbReference>
<dbReference type="STRING" id="71999.KPaMU14_01910"/>
<dbReference type="PANTHER" id="PTHR35908:SF1">
    <property type="entry name" value="CONSERVED PROTEIN"/>
    <property type="match status" value="1"/>
</dbReference>
<dbReference type="SUPFAM" id="SSF54593">
    <property type="entry name" value="Glyoxalase/Bleomycin resistance protein/Dihydroxybiphenyl dioxygenase"/>
    <property type="match status" value="1"/>
</dbReference>
<dbReference type="Pfam" id="PF18029">
    <property type="entry name" value="Glyoxalase_6"/>
    <property type="match status" value="1"/>
</dbReference>
<gene>
    <name evidence="2" type="ORF">C884_00283</name>
</gene>
<dbReference type="InterPro" id="IPR041581">
    <property type="entry name" value="Glyoxalase_6"/>
</dbReference>
<protein>
    <recommendedName>
        <fullName evidence="1">VOC domain-containing protein</fullName>
    </recommendedName>
</protein>
<dbReference type="InterPro" id="IPR037523">
    <property type="entry name" value="VOC_core"/>
</dbReference>
<dbReference type="Proteomes" id="UP000009877">
    <property type="component" value="Unassembled WGS sequence"/>
</dbReference>
<accession>M2YDA1</accession>
<evidence type="ECO:0000259" key="1">
    <source>
        <dbReference type="PROSITE" id="PS51819"/>
    </source>
</evidence>
<comment type="caution">
    <text evidence="2">The sequence shown here is derived from an EMBL/GenBank/DDBJ whole genome shotgun (WGS) entry which is preliminary data.</text>
</comment>
<name>M2YDA1_9MICC</name>
<sequence length="126" mass="13685">MEILKQYPVLDTDDVDAEADFWAAVLGGTAEPDFQSAAGEWRTIVVDGREVLGIQLAPDHVRPQWPDGPQHQQIHLDLYIADLEAAHAEVTGLGAELLQPAEDPAAARGFQVYADPAGHPFCLCWG</sequence>
<dbReference type="AlphaFoldDB" id="M2YDA1"/>
<organism evidence="2 3">
    <name type="scientific">Kocuria palustris PEL</name>
    <dbReference type="NCBI Taxonomy" id="1236550"/>
    <lineage>
        <taxon>Bacteria</taxon>
        <taxon>Bacillati</taxon>
        <taxon>Actinomycetota</taxon>
        <taxon>Actinomycetes</taxon>
        <taxon>Micrococcales</taxon>
        <taxon>Micrococcaceae</taxon>
        <taxon>Kocuria</taxon>
    </lineage>
</organism>